<gene>
    <name evidence="11" type="ORF">FPL22_06115</name>
</gene>
<dbReference type="AlphaFoldDB" id="A0A556QQG0"/>
<evidence type="ECO:0000256" key="2">
    <source>
        <dbReference type="ARBA" id="ARBA00012621"/>
    </source>
</evidence>
<dbReference type="Pfam" id="PF04413">
    <property type="entry name" value="Glycos_transf_N"/>
    <property type="match status" value="1"/>
</dbReference>
<feature type="site" description="Transition state stabilizer" evidence="8">
    <location>
        <position position="211"/>
    </location>
</feature>
<reference evidence="11 12" key="1">
    <citation type="submission" date="2019-07" db="EMBL/GenBank/DDBJ databases">
        <title>Description of 53C-WASEF.</title>
        <authorList>
            <person name="Pitt A."/>
            <person name="Hahn M.W."/>
        </authorList>
    </citation>
    <scope>NUCLEOTIDE SEQUENCE [LARGE SCALE GENOMIC DNA]</scope>
    <source>
        <strain evidence="11 12">53C-WASEF</strain>
    </source>
</reference>
<feature type="site" description="Transition state stabilizer" evidence="8">
    <location>
        <position position="133"/>
    </location>
</feature>
<accession>A0A556QQG0</accession>
<evidence type="ECO:0000256" key="8">
    <source>
        <dbReference type="PIRSR" id="PIRSR639901-2"/>
    </source>
</evidence>
<comment type="pathway">
    <text evidence="1 9">Bacterial outer membrane biogenesis; LPS core biosynthesis.</text>
</comment>
<evidence type="ECO:0000313" key="12">
    <source>
        <dbReference type="Proteomes" id="UP000315648"/>
    </source>
</evidence>
<comment type="catalytic activity">
    <reaction evidence="6 9">
        <text>lipid IVA (E. coli) + CMP-3-deoxy-beta-D-manno-octulosonate = alpha-Kdo-(2-&gt;6)-lipid IVA (E. coli) + CMP + H(+)</text>
        <dbReference type="Rhea" id="RHEA:28066"/>
        <dbReference type="ChEBI" id="CHEBI:15378"/>
        <dbReference type="ChEBI" id="CHEBI:58603"/>
        <dbReference type="ChEBI" id="CHEBI:60364"/>
        <dbReference type="ChEBI" id="CHEBI:60377"/>
        <dbReference type="ChEBI" id="CHEBI:85987"/>
        <dbReference type="EC" id="2.4.99.12"/>
    </reaction>
</comment>
<dbReference type="Gene3D" id="3.40.50.2000">
    <property type="entry name" value="Glycogen Phosphorylase B"/>
    <property type="match status" value="1"/>
</dbReference>
<feature type="active site" description="Proton acceptor" evidence="7">
    <location>
        <position position="63"/>
    </location>
</feature>
<dbReference type="InterPro" id="IPR007507">
    <property type="entry name" value="Glycos_transf_N"/>
</dbReference>
<evidence type="ECO:0000256" key="5">
    <source>
        <dbReference type="ARBA" id="ARBA00031445"/>
    </source>
</evidence>
<dbReference type="PANTHER" id="PTHR42755:SF1">
    <property type="entry name" value="3-DEOXY-D-MANNO-OCTULOSONIC ACID TRANSFERASE, MITOCHONDRIAL-RELATED"/>
    <property type="match status" value="1"/>
</dbReference>
<evidence type="ECO:0000256" key="7">
    <source>
        <dbReference type="PIRSR" id="PIRSR639901-1"/>
    </source>
</evidence>
<dbReference type="GO" id="GO:0009245">
    <property type="term" value="P:lipid A biosynthetic process"/>
    <property type="evidence" value="ECO:0007669"/>
    <property type="project" value="TreeGrafter"/>
</dbReference>
<evidence type="ECO:0000256" key="9">
    <source>
        <dbReference type="RuleBase" id="RU365103"/>
    </source>
</evidence>
<comment type="caution">
    <text evidence="11">The sequence shown here is derived from an EMBL/GenBank/DDBJ whole genome shotgun (WGS) entry which is preliminary data.</text>
</comment>
<dbReference type="GO" id="GO:0009244">
    <property type="term" value="P:lipopolysaccharide core region biosynthetic process"/>
    <property type="evidence" value="ECO:0007669"/>
    <property type="project" value="UniProtKB-UniRule"/>
</dbReference>
<feature type="domain" description="3-deoxy-D-manno-octulosonic-acid transferase N-terminal" evidence="10">
    <location>
        <begin position="33"/>
        <end position="214"/>
    </location>
</feature>
<keyword evidence="9" id="KW-1003">Cell membrane</keyword>
<evidence type="ECO:0000256" key="3">
    <source>
        <dbReference type="ARBA" id="ARBA00019077"/>
    </source>
</evidence>
<dbReference type="GO" id="GO:0005886">
    <property type="term" value="C:plasma membrane"/>
    <property type="evidence" value="ECO:0007669"/>
    <property type="project" value="UniProtKB-SubCell"/>
</dbReference>
<dbReference type="EMBL" id="VMBG01000001">
    <property type="protein sequence ID" value="TSJ78876.1"/>
    <property type="molecule type" value="Genomic_DNA"/>
</dbReference>
<protein>
    <recommendedName>
        <fullName evidence="3 9">3-deoxy-D-manno-octulosonic acid transferase</fullName>
        <shortName evidence="9">Kdo transferase</shortName>
        <ecNumber evidence="2 9">2.4.99.12</ecNumber>
    </recommendedName>
    <alternativeName>
        <fullName evidence="5 9">Lipid IV(A) 3-deoxy-D-manno-octulosonic acid transferase</fullName>
    </alternativeName>
</protein>
<comment type="similarity">
    <text evidence="9">Belongs to the glycosyltransferase group 1 family.</text>
</comment>
<dbReference type="GO" id="GO:0043842">
    <property type="term" value="F:Kdo transferase activity"/>
    <property type="evidence" value="ECO:0007669"/>
    <property type="project" value="UniProtKB-EC"/>
</dbReference>
<keyword evidence="9" id="KW-0472">Membrane</keyword>
<dbReference type="UniPathway" id="UPA00958"/>
<dbReference type="RefSeq" id="WP_144229217.1">
    <property type="nucleotide sequence ID" value="NZ_CBCRVV010000019.1"/>
</dbReference>
<comment type="function">
    <text evidence="9">Involved in lipopolysaccharide (LPS) biosynthesis. Catalyzes the transfer of 3-deoxy-D-manno-octulosonate (Kdo) residue(s) from CMP-Kdo to lipid IV(A), the tetraacyldisaccharide-1,4'-bisphosphate precursor of lipid A.</text>
</comment>
<dbReference type="EC" id="2.4.99.12" evidence="2 9"/>
<dbReference type="InterPro" id="IPR038107">
    <property type="entry name" value="Glycos_transf_N_sf"/>
</dbReference>
<keyword evidence="9" id="KW-0448">Lipopolysaccharide biosynthesis</keyword>
<evidence type="ECO:0000256" key="6">
    <source>
        <dbReference type="ARBA" id="ARBA00049183"/>
    </source>
</evidence>
<organism evidence="11 12">
    <name type="scientific">Rariglobus hedericola</name>
    <dbReference type="NCBI Taxonomy" id="2597822"/>
    <lineage>
        <taxon>Bacteria</taxon>
        <taxon>Pseudomonadati</taxon>
        <taxon>Verrucomicrobiota</taxon>
        <taxon>Opitutia</taxon>
        <taxon>Opitutales</taxon>
        <taxon>Opitutaceae</taxon>
        <taxon>Rariglobus</taxon>
    </lineage>
</organism>
<dbReference type="Proteomes" id="UP000315648">
    <property type="component" value="Unassembled WGS sequence"/>
</dbReference>
<evidence type="ECO:0000259" key="10">
    <source>
        <dbReference type="Pfam" id="PF04413"/>
    </source>
</evidence>
<keyword evidence="12" id="KW-1185">Reference proteome</keyword>
<name>A0A556QQG0_9BACT</name>
<dbReference type="InterPro" id="IPR039901">
    <property type="entry name" value="Kdotransferase"/>
</dbReference>
<proteinExistence type="inferred from homology"/>
<evidence type="ECO:0000256" key="1">
    <source>
        <dbReference type="ARBA" id="ARBA00004713"/>
    </source>
</evidence>
<dbReference type="OrthoDB" id="9789797at2"/>
<comment type="subcellular location">
    <subcellularLocation>
        <location evidence="9">Cell membrane</location>
    </subcellularLocation>
</comment>
<dbReference type="Gene3D" id="3.40.50.11720">
    <property type="entry name" value="3-Deoxy-D-manno-octulosonic-acid transferase, N-terminal domain"/>
    <property type="match status" value="1"/>
</dbReference>
<evidence type="ECO:0000256" key="4">
    <source>
        <dbReference type="ARBA" id="ARBA00022679"/>
    </source>
</evidence>
<keyword evidence="4 9" id="KW-0808">Transferase</keyword>
<evidence type="ECO:0000313" key="11">
    <source>
        <dbReference type="EMBL" id="TSJ78876.1"/>
    </source>
</evidence>
<dbReference type="PANTHER" id="PTHR42755">
    <property type="entry name" value="3-DEOXY-MANNO-OCTULOSONATE CYTIDYLYLTRANSFERASE"/>
    <property type="match status" value="1"/>
</dbReference>
<sequence length="432" mass="47727">MIWLYRFLFPPVMLLASPYYLLRMRRRGGYGEHFGQRFGAVPALPAKRDGVRRVWLQAVSVGEMLAIAPLLESLRADPAVEVYLTTTTSTGYALARERYSSLVIALGYFPLDWWAFSRRAWKRIAPDLVILTEGERWPEHMRQAAVRGVPVLAVNARLSDRSFRRMMKLRTVSALLFRGITRVLACSEHDAERFRQIGFNPASISTTGNIKFDVTIPLLTDDEKSALRAELGFAGTDPVLLGSSTWPGEEAALIESFKTLRAEGRAVRLLIVPRHAERRAEIEALLQTSGLTYHFRSRGAAPAGLSVDVAVGDTTGELRRLTQLAELVFVGKSLPPHHEGQTPVEAAALGKPIVFGPELTNFRVIARDMRQMGAALSVPDAAGLREAVRSLWADAPAKARMAAAAQVWRQANQGAVGRTLAVIREELALLEN</sequence>
<dbReference type="SUPFAM" id="SSF53756">
    <property type="entry name" value="UDP-Glycosyltransferase/glycogen phosphorylase"/>
    <property type="match status" value="1"/>
</dbReference>